<evidence type="ECO:0000313" key="1">
    <source>
        <dbReference type="EMBL" id="KKK51392.1"/>
    </source>
</evidence>
<protein>
    <submittedName>
        <fullName evidence="1">Uncharacterized protein</fullName>
    </submittedName>
</protein>
<sequence length="342" mass="37541">VTAIAVDSNNVKWIGFSSGKVASFDGETFTVHKEWTNSPVNTIEIAYDSSVWVGLGDSPGIVVYKNGTWTQNSTVKSVPAIESDKWERVMVASGDSMIIYNGGITTVVHAASGNTIRDIAVRANAGIWASSGQGLLVRSGSRFVPFSDKNSAVPSQLSDPIAFDTEDHLWFGYSYLVGVKGYSGVGYLYRELVQENAVITADKPSLIFCYGDSLTLEAESDKLKYVWPDGSNTATYTLYDADTVEVAVEGDNKCYSYDTLRINAQKVYEKEKVCAVSVDTSGRNIIIWERTSSVGTESFNVYREWTTDSFEFLTNISFGKLSVFEDKDVNPTVQSVKYKISA</sequence>
<dbReference type="AlphaFoldDB" id="A0A0F8W3W7"/>
<gene>
    <name evidence="1" type="ORF">LCGC14_3115410</name>
</gene>
<proteinExistence type="predicted"/>
<dbReference type="Gene3D" id="2.130.10.10">
    <property type="entry name" value="YVTN repeat-like/Quinoprotein amine dehydrogenase"/>
    <property type="match status" value="1"/>
</dbReference>
<reference evidence="1" key="1">
    <citation type="journal article" date="2015" name="Nature">
        <title>Complex archaea that bridge the gap between prokaryotes and eukaryotes.</title>
        <authorList>
            <person name="Spang A."/>
            <person name="Saw J.H."/>
            <person name="Jorgensen S.L."/>
            <person name="Zaremba-Niedzwiedzka K."/>
            <person name="Martijn J."/>
            <person name="Lind A.E."/>
            <person name="van Eijk R."/>
            <person name="Schleper C."/>
            <person name="Guy L."/>
            <person name="Ettema T.J."/>
        </authorList>
    </citation>
    <scope>NUCLEOTIDE SEQUENCE</scope>
</reference>
<comment type="caution">
    <text evidence="1">The sequence shown here is derived from an EMBL/GenBank/DDBJ whole genome shotgun (WGS) entry which is preliminary data.</text>
</comment>
<accession>A0A0F8W3W7</accession>
<dbReference type="EMBL" id="LAZR01067531">
    <property type="protein sequence ID" value="KKK51392.1"/>
    <property type="molecule type" value="Genomic_DNA"/>
</dbReference>
<name>A0A0F8W3W7_9ZZZZ</name>
<dbReference type="InterPro" id="IPR015943">
    <property type="entry name" value="WD40/YVTN_repeat-like_dom_sf"/>
</dbReference>
<organism evidence="1">
    <name type="scientific">marine sediment metagenome</name>
    <dbReference type="NCBI Taxonomy" id="412755"/>
    <lineage>
        <taxon>unclassified sequences</taxon>
        <taxon>metagenomes</taxon>
        <taxon>ecological metagenomes</taxon>
    </lineage>
</organism>
<feature type="non-terminal residue" evidence="1">
    <location>
        <position position="1"/>
    </location>
</feature>
<feature type="non-terminal residue" evidence="1">
    <location>
        <position position="342"/>
    </location>
</feature>